<dbReference type="InterPro" id="IPR010941">
    <property type="entry name" value="PhaC_N"/>
</dbReference>
<gene>
    <name evidence="5" type="ORF">K6T79_13760</name>
</gene>
<feature type="domain" description="AB hydrolase-1" evidence="3">
    <location>
        <begin position="250"/>
        <end position="493"/>
    </location>
</feature>
<comment type="caution">
    <text evidence="5">The sequence shown here is derived from an EMBL/GenBank/DDBJ whole genome shotgun (WGS) entry which is preliminary data.</text>
</comment>
<dbReference type="InterPro" id="IPR000073">
    <property type="entry name" value="AB_hydrolase_1"/>
</dbReference>
<dbReference type="SUPFAM" id="SSF53474">
    <property type="entry name" value="alpha/beta-Hydrolases"/>
    <property type="match status" value="1"/>
</dbReference>
<dbReference type="EMBL" id="JAYJJR010000008">
    <property type="protein sequence ID" value="MEB3022111.1"/>
    <property type="molecule type" value="Genomic_DNA"/>
</dbReference>
<evidence type="ECO:0000259" key="4">
    <source>
        <dbReference type="Pfam" id="PF07167"/>
    </source>
</evidence>
<dbReference type="PANTHER" id="PTHR36837:SF5">
    <property type="entry name" value="POLY-3-HYDROXYBUTYRATE SYNTHASE"/>
    <property type="match status" value="1"/>
</dbReference>
<evidence type="ECO:0000313" key="5">
    <source>
        <dbReference type="EMBL" id="MEB3022111.1"/>
    </source>
</evidence>
<evidence type="ECO:0000256" key="1">
    <source>
        <dbReference type="ARBA" id="ARBA00022679"/>
    </source>
</evidence>
<sequence length="563" mass="60762">MTAALEAVAALAPEAGLVADPDPALFGQALAAAVTGVARNPRRSAALTLRLAGELAGTAVAAVSRVFGASTAGPLPVDPKDRRFADPTWEDNPYYFAIRQAYLALGKYALDLAEAAQLERSAAAKAELILGVLVDALSPTNFLPTNPAAVKRAFETGGRSIIDGLRNFTDDLINNGGMPRQVDTTPFEVGRNLAATPAKVVYRSDLIEVLQYLPQTDRVHQIPILCSPPWINKYYVMDLAPGRSFIEWAVQRGHTVFAISYRNPDAAMSGTTMDDYLIDGPRTALDVVCETTGSDTVHVVGLCLGGAMTLMTAAYLAGIEDRRIGSITLLNTLVDFANPGALQTFTDAPTVAKLEKKMAKKGYLEGSEMAGTFDLLRANDLIFNYVVSNWLMGKQPPAFDILAWNADSTRMPAAMHSFYLRSCYVENRFVNGELELAGRHLDLADIKQPLYIVAAINDHIVPWQSSYETINYVPGTVRFVLSSGGHIAGIVNPPSPKAWYMTADGTHPTSEAWQANAEKHAASWWEDWANWAGEHGGPMIDPPTMGSDTYPVLGDGPGEYVQG</sequence>
<dbReference type="RefSeq" id="WP_225405309.1">
    <property type="nucleotide sequence ID" value="NZ_JAYJJR010000008.1"/>
</dbReference>
<feature type="domain" description="Poly-beta-hydroxybutyrate polymerase N-terminal" evidence="4">
    <location>
        <begin position="80"/>
        <end position="249"/>
    </location>
</feature>
<dbReference type="InterPro" id="IPR029058">
    <property type="entry name" value="AB_hydrolase_fold"/>
</dbReference>
<dbReference type="InterPro" id="IPR051321">
    <property type="entry name" value="PHA/PHB_synthase"/>
</dbReference>
<evidence type="ECO:0000256" key="2">
    <source>
        <dbReference type="ARBA" id="ARBA00023315"/>
    </source>
</evidence>
<dbReference type="PANTHER" id="PTHR36837">
    <property type="entry name" value="POLY(3-HYDROXYALKANOATE) POLYMERASE SUBUNIT PHAC"/>
    <property type="match status" value="1"/>
</dbReference>
<name>A0ABU5XIS9_9MYCO</name>
<keyword evidence="1" id="KW-0808">Transferase</keyword>
<dbReference type="Proteomes" id="UP001299596">
    <property type="component" value="Unassembled WGS sequence"/>
</dbReference>
<accession>A0ABU5XIS9</accession>
<keyword evidence="5" id="KW-0378">Hydrolase</keyword>
<dbReference type="GO" id="GO:0016787">
    <property type="term" value="F:hydrolase activity"/>
    <property type="evidence" value="ECO:0007669"/>
    <property type="project" value="UniProtKB-KW"/>
</dbReference>
<protein>
    <submittedName>
        <fullName evidence="5">Alpha/beta fold hydrolase</fullName>
    </submittedName>
</protein>
<dbReference type="Gene3D" id="3.40.50.1820">
    <property type="entry name" value="alpha/beta hydrolase"/>
    <property type="match status" value="1"/>
</dbReference>
<keyword evidence="6" id="KW-1185">Reference proteome</keyword>
<evidence type="ECO:0000259" key="3">
    <source>
        <dbReference type="Pfam" id="PF00561"/>
    </source>
</evidence>
<keyword evidence="2" id="KW-0012">Acyltransferase</keyword>
<proteinExistence type="predicted"/>
<reference evidence="5 6" key="1">
    <citation type="submission" date="2023-12" db="EMBL/GenBank/DDBJ databases">
        <title>Description of new species of Mycobacterium terrae complex isolated from sewage at the Sao Paulo Zoological Park Foundation in Brazil.</title>
        <authorList>
            <person name="Romagnoli C.L."/>
            <person name="Conceicao E.C."/>
            <person name="Machado E."/>
            <person name="Barreto L.B.P.F."/>
            <person name="Sharma A."/>
            <person name="Silva N.M."/>
            <person name="Marques L.E."/>
            <person name="Juliana M.A."/>
            <person name="Lourenco M.C.S."/>
            <person name="Digiampietri L.A."/>
            <person name="Suffys P.N."/>
            <person name="Viana-Niero C."/>
        </authorList>
    </citation>
    <scope>NUCLEOTIDE SEQUENCE [LARGE SCALE GENOMIC DNA]</scope>
    <source>
        <strain evidence="5 6">MYC098</strain>
    </source>
</reference>
<organism evidence="5 6">
    <name type="scientific">[Mycobacterium] crassicus</name>
    <dbReference type="NCBI Taxonomy" id="2872309"/>
    <lineage>
        <taxon>Bacteria</taxon>
        <taxon>Bacillati</taxon>
        <taxon>Actinomycetota</taxon>
        <taxon>Actinomycetes</taxon>
        <taxon>Mycobacteriales</taxon>
        <taxon>Mycobacteriaceae</taxon>
        <taxon>Mycolicibacter</taxon>
    </lineage>
</organism>
<dbReference type="Pfam" id="PF00561">
    <property type="entry name" value="Abhydrolase_1"/>
    <property type="match status" value="1"/>
</dbReference>
<dbReference type="Pfam" id="PF07167">
    <property type="entry name" value="PhaC_N"/>
    <property type="match status" value="1"/>
</dbReference>
<evidence type="ECO:0000313" key="6">
    <source>
        <dbReference type="Proteomes" id="UP001299596"/>
    </source>
</evidence>